<dbReference type="PANTHER" id="PTHR11913">
    <property type="entry name" value="COFILIN-RELATED"/>
    <property type="match status" value="1"/>
</dbReference>
<reference evidence="4" key="1">
    <citation type="submission" date="2019-09" db="EMBL/GenBank/DDBJ databases">
        <title>Organ-specific transcriptomic study of the physiology of the cattle tick, Rhipicephalus microplus.</title>
        <authorList>
            <person name="Tirloni L."/>
            <person name="Braz G."/>
            <person name="Gandara A.C.P."/>
            <person name="Sabadin G.A."/>
            <person name="da Silva R.M."/>
            <person name="Guizzo M.G."/>
            <person name="Machado J.A."/>
            <person name="Costa E.P."/>
            <person name="Gomes H.F."/>
            <person name="Moraes J."/>
            <person name="Mota M.B.S."/>
            <person name="Mesquita R.D."/>
            <person name="Alvarenga P.H."/>
            <person name="Alves F."/>
            <person name="Seixas A."/>
            <person name="da Fonseca R.N."/>
            <person name="Fogaca A."/>
            <person name="Logullo C."/>
            <person name="Tanaka A."/>
            <person name="Daffre S."/>
            <person name="Termignoni C."/>
            <person name="Vaz I.S.Jr."/>
            <person name="Oliveira P.L."/>
            <person name="Ribeiro J.M."/>
        </authorList>
    </citation>
    <scope>NUCLEOTIDE SEQUENCE</scope>
    <source>
        <strain evidence="4">Porto Alegre</strain>
    </source>
</reference>
<dbReference type="InterPro" id="IPR002108">
    <property type="entry name" value="ADF-H"/>
</dbReference>
<dbReference type="OrthoDB" id="10249245at2759"/>
<comment type="similarity">
    <text evidence="1">Belongs to the actin-binding proteins ADF family.</text>
</comment>
<dbReference type="Gene3D" id="3.40.20.10">
    <property type="entry name" value="Severin"/>
    <property type="match status" value="1"/>
</dbReference>
<dbReference type="PROSITE" id="PS51263">
    <property type="entry name" value="ADF_H"/>
    <property type="match status" value="1"/>
</dbReference>
<dbReference type="CDD" id="cd11286">
    <property type="entry name" value="ADF_cofilin_like"/>
    <property type="match status" value="1"/>
</dbReference>
<dbReference type="AlphaFoldDB" id="A0A6M2CZK5"/>
<evidence type="ECO:0000313" key="4">
    <source>
        <dbReference type="EMBL" id="NOV38631.1"/>
    </source>
</evidence>
<dbReference type="Pfam" id="PF00241">
    <property type="entry name" value="Cofilin_ADF"/>
    <property type="match status" value="1"/>
</dbReference>
<dbReference type="GO" id="GO:0030042">
    <property type="term" value="P:actin filament depolymerization"/>
    <property type="evidence" value="ECO:0007669"/>
    <property type="project" value="InterPro"/>
</dbReference>
<name>A0A6M2CZK5_RHIMP</name>
<proteinExistence type="inferred from homology"/>
<sequence>MSAGVTVSEGAKTAYDELRRDKKHRYVLFKLTEGNVIETDTTGERSATVADFVEKLRHSYADQCRWVVFDHTVKREDGATVDQKVFICWSPEQANVRQQMMYGSSKDILRVQLVGISRELKASRVEEIELE</sequence>
<organism evidence="4">
    <name type="scientific">Rhipicephalus microplus</name>
    <name type="common">Cattle tick</name>
    <name type="synonym">Boophilus microplus</name>
    <dbReference type="NCBI Taxonomy" id="6941"/>
    <lineage>
        <taxon>Eukaryota</taxon>
        <taxon>Metazoa</taxon>
        <taxon>Ecdysozoa</taxon>
        <taxon>Arthropoda</taxon>
        <taxon>Chelicerata</taxon>
        <taxon>Arachnida</taxon>
        <taxon>Acari</taxon>
        <taxon>Parasitiformes</taxon>
        <taxon>Ixodida</taxon>
        <taxon>Ixodoidea</taxon>
        <taxon>Ixodidae</taxon>
        <taxon>Rhipicephalinae</taxon>
        <taxon>Rhipicephalus</taxon>
        <taxon>Boophilus</taxon>
    </lineage>
</organism>
<evidence type="ECO:0000256" key="1">
    <source>
        <dbReference type="ARBA" id="ARBA00006844"/>
    </source>
</evidence>
<dbReference type="InterPro" id="IPR029006">
    <property type="entry name" value="ADF-H/Gelsolin-like_dom_sf"/>
</dbReference>
<dbReference type="GO" id="GO:0015629">
    <property type="term" value="C:actin cytoskeleton"/>
    <property type="evidence" value="ECO:0007669"/>
    <property type="project" value="InterPro"/>
</dbReference>
<dbReference type="GO" id="GO:0003779">
    <property type="term" value="F:actin binding"/>
    <property type="evidence" value="ECO:0007669"/>
    <property type="project" value="UniProtKB-KW"/>
</dbReference>
<dbReference type="VEuPathDB" id="VectorBase:LOC119164167"/>
<accession>A0A6M2CZK5</accession>
<evidence type="ECO:0000259" key="3">
    <source>
        <dbReference type="PROSITE" id="PS51263"/>
    </source>
</evidence>
<keyword evidence="2" id="KW-0009">Actin-binding</keyword>
<feature type="domain" description="ADF-H" evidence="3">
    <location>
        <begin position="2"/>
        <end position="131"/>
    </location>
</feature>
<dbReference type="SMART" id="SM00102">
    <property type="entry name" value="ADF"/>
    <property type="match status" value="1"/>
</dbReference>
<evidence type="ECO:0000256" key="2">
    <source>
        <dbReference type="ARBA" id="ARBA00023203"/>
    </source>
</evidence>
<protein>
    <submittedName>
        <fullName evidence="4">Putative actin-depolymerizing factor 1 synganglion overexpressed</fullName>
    </submittedName>
</protein>
<dbReference type="EMBL" id="GHWJ01005894">
    <property type="protein sequence ID" value="NOV38631.1"/>
    <property type="molecule type" value="Transcribed_RNA"/>
</dbReference>
<dbReference type="InterPro" id="IPR017904">
    <property type="entry name" value="ADF/Cofilin"/>
</dbReference>
<dbReference type="SUPFAM" id="SSF55753">
    <property type="entry name" value="Actin depolymerizing proteins"/>
    <property type="match status" value="1"/>
</dbReference>